<dbReference type="Proteomes" id="UP000663880">
    <property type="component" value="Unassembled WGS sequence"/>
</dbReference>
<dbReference type="AlphaFoldDB" id="A0A821S6Z3"/>
<gene>
    <name evidence="2" type="ORF">PMACD_LOCUS6987</name>
</gene>
<sequence>MGDKHAVATRSLQKLYQNVQSQLWPLTLSWEFSTCIQNHTALTSGNNWIKARMDLLNYKYSVIIEEPATSGDSGDESGSEPDFMYNPQQNHKDFNCDNESVSNKRESENQPSTSSANQEESKSSQPSLPRLLPKIDLPGGAMLYPSGVLAGLEGLGTNLGLGNLAMGYPPSFILGLANQGQENASSSNQPQFITIPLSMAVAAGAGAPNGAGASSDDSSELQDLSTGIRK</sequence>
<dbReference type="EMBL" id="CAJOBZ010000016">
    <property type="protein sequence ID" value="CAF4850329.1"/>
    <property type="molecule type" value="Genomic_DNA"/>
</dbReference>
<dbReference type="OrthoDB" id="7480145at2759"/>
<evidence type="ECO:0000313" key="2">
    <source>
        <dbReference type="EMBL" id="CAF4850329.1"/>
    </source>
</evidence>
<proteinExistence type="predicted"/>
<protein>
    <submittedName>
        <fullName evidence="2">Uncharacterized protein</fullName>
    </submittedName>
</protein>
<accession>A0A821S6Z3</accession>
<name>A0A821S6Z3_9NEOP</name>
<evidence type="ECO:0000256" key="1">
    <source>
        <dbReference type="SAM" id="MobiDB-lite"/>
    </source>
</evidence>
<keyword evidence="3" id="KW-1185">Reference proteome</keyword>
<feature type="region of interest" description="Disordered" evidence="1">
    <location>
        <begin position="204"/>
        <end position="230"/>
    </location>
</feature>
<evidence type="ECO:0000313" key="3">
    <source>
        <dbReference type="Proteomes" id="UP000663880"/>
    </source>
</evidence>
<feature type="region of interest" description="Disordered" evidence="1">
    <location>
        <begin position="68"/>
        <end position="132"/>
    </location>
</feature>
<comment type="caution">
    <text evidence="2">The sequence shown here is derived from an EMBL/GenBank/DDBJ whole genome shotgun (WGS) entry which is preliminary data.</text>
</comment>
<feature type="compositionally biased region" description="Polar residues" evidence="1">
    <location>
        <begin position="109"/>
        <end position="127"/>
    </location>
</feature>
<organism evidence="2 3">
    <name type="scientific">Pieris macdunnoughi</name>
    <dbReference type="NCBI Taxonomy" id="345717"/>
    <lineage>
        <taxon>Eukaryota</taxon>
        <taxon>Metazoa</taxon>
        <taxon>Ecdysozoa</taxon>
        <taxon>Arthropoda</taxon>
        <taxon>Hexapoda</taxon>
        <taxon>Insecta</taxon>
        <taxon>Pterygota</taxon>
        <taxon>Neoptera</taxon>
        <taxon>Endopterygota</taxon>
        <taxon>Lepidoptera</taxon>
        <taxon>Glossata</taxon>
        <taxon>Ditrysia</taxon>
        <taxon>Papilionoidea</taxon>
        <taxon>Pieridae</taxon>
        <taxon>Pierinae</taxon>
        <taxon>Pieris</taxon>
    </lineage>
</organism>
<reference evidence="2" key="1">
    <citation type="submission" date="2021-02" db="EMBL/GenBank/DDBJ databases">
        <authorList>
            <person name="Steward A R."/>
        </authorList>
    </citation>
    <scope>NUCLEOTIDE SEQUENCE</scope>
</reference>